<gene>
    <name evidence="2" type="ORF">EKD16_15215</name>
</gene>
<dbReference type="KEGG" id="strr:EKD16_15215"/>
<name>A0A4P6Q3N6_9ACTN</name>
<dbReference type="RefSeq" id="WP_165498576.1">
    <property type="nucleotide sequence ID" value="NZ_CP036455.1"/>
</dbReference>
<evidence type="ECO:0000259" key="1">
    <source>
        <dbReference type="Pfam" id="PF17032"/>
    </source>
</evidence>
<keyword evidence="3" id="KW-1185">Reference proteome</keyword>
<organism evidence="2 3">
    <name type="scientific">Streptomonospora litoralis</name>
    <dbReference type="NCBI Taxonomy" id="2498135"/>
    <lineage>
        <taxon>Bacteria</taxon>
        <taxon>Bacillati</taxon>
        <taxon>Actinomycetota</taxon>
        <taxon>Actinomycetes</taxon>
        <taxon>Streptosporangiales</taxon>
        <taxon>Nocardiopsidaceae</taxon>
        <taxon>Streptomonospora</taxon>
    </lineage>
</organism>
<protein>
    <recommendedName>
        <fullName evidence="1">Zinc-ribbon 15 domain-containing protein</fullName>
    </recommendedName>
</protein>
<evidence type="ECO:0000313" key="3">
    <source>
        <dbReference type="Proteomes" id="UP000292235"/>
    </source>
</evidence>
<evidence type="ECO:0000313" key="2">
    <source>
        <dbReference type="EMBL" id="QBI54820.1"/>
    </source>
</evidence>
<dbReference type="EMBL" id="CP036455">
    <property type="protein sequence ID" value="QBI54820.1"/>
    <property type="molecule type" value="Genomic_DNA"/>
</dbReference>
<sequence length="67" mass="7871">MFILFGFGTKQQRLGPGEHRTCPRCGNATQWVRMREFKQFTLFFVPVVRWNRRQFEMCGICGAAVEV</sequence>
<feature type="domain" description="Zinc-ribbon 15" evidence="1">
    <location>
        <begin position="21"/>
        <end position="66"/>
    </location>
</feature>
<dbReference type="InterPro" id="IPR031493">
    <property type="entry name" value="Zinc_ribbon_15"/>
</dbReference>
<proteinExistence type="predicted"/>
<dbReference type="Proteomes" id="UP000292235">
    <property type="component" value="Chromosome"/>
</dbReference>
<reference evidence="2 3" key="1">
    <citation type="submission" date="2019-02" db="EMBL/GenBank/DDBJ databases">
        <authorList>
            <person name="Khodamoradi S."/>
            <person name="Hahnke R.L."/>
            <person name="Kaempfer P."/>
            <person name="Schumann P."/>
            <person name="Rohde M."/>
            <person name="Steinert M."/>
            <person name="Luzhetskyy A."/>
            <person name="Wink J."/>
            <person name="Ruckert C."/>
        </authorList>
    </citation>
    <scope>NUCLEOTIDE SEQUENCE [LARGE SCALE GENOMIC DNA]</scope>
    <source>
        <strain evidence="2 3">M2</strain>
    </source>
</reference>
<accession>A0A4P6Q3N6</accession>
<dbReference type="AlphaFoldDB" id="A0A4P6Q3N6"/>
<dbReference type="Pfam" id="PF17032">
    <property type="entry name" value="Zn_ribbon_15"/>
    <property type="match status" value="1"/>
</dbReference>